<evidence type="ECO:0000313" key="6">
    <source>
        <dbReference type="EMBL" id="GHE13625.1"/>
    </source>
</evidence>
<reference evidence="6" key="2">
    <citation type="submission" date="2020-09" db="EMBL/GenBank/DDBJ databases">
        <authorList>
            <person name="Sun Q."/>
            <person name="Ohkuma M."/>
        </authorList>
    </citation>
    <scope>NUCLEOTIDE SEQUENCE</scope>
    <source>
        <strain evidence="6">JCM 4714</strain>
    </source>
</reference>
<dbReference type="GO" id="GO:0003824">
    <property type="term" value="F:catalytic activity"/>
    <property type="evidence" value="ECO:0007669"/>
    <property type="project" value="InterPro"/>
</dbReference>
<dbReference type="AlphaFoldDB" id="A0A918YR82"/>
<dbReference type="InterPro" id="IPR001310">
    <property type="entry name" value="Histidine_triad_HIT"/>
</dbReference>
<sequence>MAGSRCPVTGLGGVNCVFCQLIHEGTARWVARETESCAFTPLNPLAPGHTLVVPTSHYADVFDTPPDVLTATVTLVQRVAAAMRTGLDASGVNILSASGPGSEQSVPHLHFHVVPRWVDDGISTWPTGQSRRRPIGDPGTQLAAALQRDHKPGTSRAT</sequence>
<dbReference type="PANTHER" id="PTHR46648">
    <property type="entry name" value="HIT FAMILY PROTEIN 1"/>
    <property type="match status" value="1"/>
</dbReference>
<evidence type="ECO:0000256" key="2">
    <source>
        <dbReference type="PIRSR" id="PIRSR601310-3"/>
    </source>
</evidence>
<dbReference type="InterPro" id="IPR019808">
    <property type="entry name" value="Histidine_triad_CS"/>
</dbReference>
<organism evidence="6 7">
    <name type="scientific">Streptomyces alanosinicus</name>
    <dbReference type="NCBI Taxonomy" id="68171"/>
    <lineage>
        <taxon>Bacteria</taxon>
        <taxon>Bacillati</taxon>
        <taxon>Actinomycetota</taxon>
        <taxon>Actinomycetes</taxon>
        <taxon>Kitasatosporales</taxon>
        <taxon>Streptomycetaceae</taxon>
        <taxon>Streptomyces</taxon>
    </lineage>
</organism>
<evidence type="ECO:0000313" key="7">
    <source>
        <dbReference type="Proteomes" id="UP000655443"/>
    </source>
</evidence>
<dbReference type="SUPFAM" id="SSF54197">
    <property type="entry name" value="HIT-like"/>
    <property type="match status" value="1"/>
</dbReference>
<dbReference type="PROSITE" id="PS00892">
    <property type="entry name" value="HIT_1"/>
    <property type="match status" value="1"/>
</dbReference>
<feature type="short sequence motif" description="Histidine triad motif" evidence="2 3">
    <location>
        <begin position="108"/>
        <end position="112"/>
    </location>
</feature>
<evidence type="ECO:0000256" key="3">
    <source>
        <dbReference type="PROSITE-ProRule" id="PRU00464"/>
    </source>
</evidence>
<evidence type="ECO:0000256" key="4">
    <source>
        <dbReference type="SAM" id="MobiDB-lite"/>
    </source>
</evidence>
<dbReference type="EMBL" id="BMVG01000042">
    <property type="protein sequence ID" value="GHE13625.1"/>
    <property type="molecule type" value="Genomic_DNA"/>
</dbReference>
<dbReference type="GO" id="GO:0009117">
    <property type="term" value="P:nucleotide metabolic process"/>
    <property type="evidence" value="ECO:0007669"/>
    <property type="project" value="TreeGrafter"/>
</dbReference>
<gene>
    <name evidence="6" type="ORF">GCM10010339_81200</name>
</gene>
<reference evidence="6" key="1">
    <citation type="journal article" date="2014" name="Int. J. Syst. Evol. Microbiol.">
        <title>Complete genome sequence of Corynebacterium casei LMG S-19264T (=DSM 44701T), isolated from a smear-ripened cheese.</title>
        <authorList>
            <consortium name="US DOE Joint Genome Institute (JGI-PGF)"/>
            <person name="Walter F."/>
            <person name="Albersmeier A."/>
            <person name="Kalinowski J."/>
            <person name="Ruckert C."/>
        </authorList>
    </citation>
    <scope>NUCLEOTIDE SEQUENCE</scope>
    <source>
        <strain evidence="6">JCM 4714</strain>
    </source>
</reference>
<dbReference type="InterPro" id="IPR011146">
    <property type="entry name" value="HIT-like"/>
</dbReference>
<accession>A0A918YR82</accession>
<proteinExistence type="predicted"/>
<feature type="region of interest" description="Disordered" evidence="4">
    <location>
        <begin position="126"/>
        <end position="158"/>
    </location>
</feature>
<evidence type="ECO:0000259" key="5">
    <source>
        <dbReference type="PROSITE" id="PS51084"/>
    </source>
</evidence>
<dbReference type="PROSITE" id="PS51084">
    <property type="entry name" value="HIT_2"/>
    <property type="match status" value="1"/>
</dbReference>
<comment type="caution">
    <text evidence="6">The sequence shown here is derived from an EMBL/GenBank/DDBJ whole genome shotgun (WGS) entry which is preliminary data.</text>
</comment>
<dbReference type="InterPro" id="IPR036265">
    <property type="entry name" value="HIT-like_sf"/>
</dbReference>
<feature type="domain" description="HIT" evidence="5">
    <location>
        <begin position="17"/>
        <end position="123"/>
    </location>
</feature>
<dbReference type="Pfam" id="PF01230">
    <property type="entry name" value="HIT"/>
    <property type="match status" value="1"/>
</dbReference>
<dbReference type="Gene3D" id="3.30.428.10">
    <property type="entry name" value="HIT-like"/>
    <property type="match status" value="1"/>
</dbReference>
<dbReference type="PANTHER" id="PTHR46648:SF1">
    <property type="entry name" value="ADENOSINE 5'-MONOPHOSPHORAMIDASE HNT1"/>
    <property type="match status" value="1"/>
</dbReference>
<keyword evidence="7" id="KW-1185">Reference proteome</keyword>
<feature type="active site" description="Tele-AMP-histidine intermediate" evidence="1">
    <location>
        <position position="110"/>
    </location>
</feature>
<evidence type="ECO:0000256" key="1">
    <source>
        <dbReference type="PIRSR" id="PIRSR601310-1"/>
    </source>
</evidence>
<dbReference type="Proteomes" id="UP000655443">
    <property type="component" value="Unassembled WGS sequence"/>
</dbReference>
<name>A0A918YR82_9ACTN</name>
<protein>
    <recommendedName>
        <fullName evidence="5">HIT domain-containing protein</fullName>
    </recommendedName>
</protein>